<gene>
    <name evidence="4" type="ORF">GOQ30_15605</name>
</gene>
<dbReference type="Pfam" id="PF01551">
    <property type="entry name" value="Peptidase_M23"/>
    <property type="match status" value="1"/>
</dbReference>
<keyword evidence="2" id="KW-1133">Transmembrane helix</keyword>
<comment type="caution">
    <text evidence="4">The sequence shown here is derived from an EMBL/GenBank/DDBJ whole genome shotgun (WGS) entry which is preliminary data.</text>
</comment>
<sequence>MTKKRKKRQILLKKLFNKRRLVILNEDTFEETFSLKLNLMNVFVVVTLSAIFLIGITTYIIAFTPLREYIPGYASTQLKKDAMNLAIKSDSLQKSVEINNLYISSIKKVLTGDLEYAKLNKDSLIASEKQTIDESVLATKEVEKELRNKVIQEDKYNVFENAKPKVNFVLFSPAEGTIIENYNAKNNFLAVKIALANNTPIKAVASGTIIFSEWTPSYGYVVIIEHQEGILSVYKNAAAATKKQGDTVKSGEVIALAGNLATTDENSTLRFELWKDGFPINPTQFINFQ</sequence>
<dbReference type="InterPro" id="IPR016047">
    <property type="entry name" value="M23ase_b-sheet_dom"/>
</dbReference>
<dbReference type="CDD" id="cd12797">
    <property type="entry name" value="M23_peptidase"/>
    <property type="match status" value="1"/>
</dbReference>
<dbReference type="EMBL" id="WQLW01000013">
    <property type="protein sequence ID" value="MVO10599.1"/>
    <property type="molecule type" value="Genomic_DNA"/>
</dbReference>
<dbReference type="PANTHER" id="PTHR21666">
    <property type="entry name" value="PEPTIDASE-RELATED"/>
    <property type="match status" value="1"/>
</dbReference>
<name>A0A6I4IUK0_9FLAO</name>
<evidence type="ECO:0000256" key="1">
    <source>
        <dbReference type="ARBA" id="ARBA00022729"/>
    </source>
</evidence>
<keyword evidence="5" id="KW-1185">Reference proteome</keyword>
<dbReference type="PANTHER" id="PTHR21666:SF289">
    <property type="entry name" value="L-ALA--D-GLU ENDOPEPTIDASE"/>
    <property type="match status" value="1"/>
</dbReference>
<keyword evidence="1" id="KW-0732">Signal</keyword>
<accession>A0A6I4IUK0</accession>
<feature type="transmembrane region" description="Helical" evidence="2">
    <location>
        <begin position="42"/>
        <end position="62"/>
    </location>
</feature>
<dbReference type="GO" id="GO:0004222">
    <property type="term" value="F:metalloendopeptidase activity"/>
    <property type="evidence" value="ECO:0007669"/>
    <property type="project" value="TreeGrafter"/>
</dbReference>
<proteinExistence type="predicted"/>
<dbReference type="Proteomes" id="UP000431264">
    <property type="component" value="Unassembled WGS sequence"/>
</dbReference>
<dbReference type="InterPro" id="IPR011055">
    <property type="entry name" value="Dup_hybrid_motif"/>
</dbReference>
<evidence type="ECO:0000313" key="5">
    <source>
        <dbReference type="Proteomes" id="UP000431264"/>
    </source>
</evidence>
<protein>
    <submittedName>
        <fullName evidence="4">Peptidoglycan DD-metalloendopeptidase family protein</fullName>
    </submittedName>
</protein>
<dbReference type="InterPro" id="IPR050570">
    <property type="entry name" value="Cell_wall_metabolism_enzyme"/>
</dbReference>
<dbReference type="OrthoDB" id="9814377at2"/>
<keyword evidence="2" id="KW-0812">Transmembrane</keyword>
<keyword evidence="2" id="KW-0472">Membrane</keyword>
<feature type="domain" description="M23ase beta-sheet core" evidence="3">
    <location>
        <begin position="191"/>
        <end position="282"/>
    </location>
</feature>
<dbReference type="SUPFAM" id="SSF51261">
    <property type="entry name" value="Duplicated hybrid motif"/>
    <property type="match status" value="1"/>
</dbReference>
<evidence type="ECO:0000259" key="3">
    <source>
        <dbReference type="Pfam" id="PF01551"/>
    </source>
</evidence>
<dbReference type="AlphaFoldDB" id="A0A6I4IUK0"/>
<evidence type="ECO:0000313" key="4">
    <source>
        <dbReference type="EMBL" id="MVO10599.1"/>
    </source>
</evidence>
<dbReference type="Gene3D" id="2.70.70.10">
    <property type="entry name" value="Glucose Permease (Domain IIA)"/>
    <property type="match status" value="1"/>
</dbReference>
<organism evidence="4 5">
    <name type="scientific">Flavobacterium profundi</name>
    <dbReference type="NCBI Taxonomy" id="1774945"/>
    <lineage>
        <taxon>Bacteria</taxon>
        <taxon>Pseudomonadati</taxon>
        <taxon>Bacteroidota</taxon>
        <taxon>Flavobacteriia</taxon>
        <taxon>Flavobacteriales</taxon>
        <taxon>Flavobacteriaceae</taxon>
        <taxon>Flavobacterium</taxon>
    </lineage>
</organism>
<reference evidence="5" key="1">
    <citation type="submission" date="2019-05" db="EMBL/GenBank/DDBJ databases">
        <title>Flavobacterium profundi sp. nov., isolated from a deep-sea seamount.</title>
        <authorList>
            <person name="Zhang D.-C."/>
        </authorList>
    </citation>
    <scope>NUCLEOTIDE SEQUENCE [LARGE SCALE GENOMIC DNA]</scope>
    <source>
        <strain evidence="5">TP390</strain>
    </source>
</reference>
<evidence type="ECO:0000256" key="2">
    <source>
        <dbReference type="SAM" id="Phobius"/>
    </source>
</evidence>